<evidence type="ECO:0000256" key="1">
    <source>
        <dbReference type="SAM" id="MobiDB-lite"/>
    </source>
</evidence>
<feature type="region of interest" description="Disordered" evidence="1">
    <location>
        <begin position="74"/>
        <end position="97"/>
    </location>
</feature>
<comment type="caution">
    <text evidence="2">The sequence shown here is derived from an EMBL/GenBank/DDBJ whole genome shotgun (WGS) entry which is preliminary data.</text>
</comment>
<evidence type="ECO:0000313" key="3">
    <source>
        <dbReference type="Proteomes" id="UP001381693"/>
    </source>
</evidence>
<evidence type="ECO:0000313" key="2">
    <source>
        <dbReference type="EMBL" id="KAK7082283.1"/>
    </source>
</evidence>
<dbReference type="Proteomes" id="UP001381693">
    <property type="component" value="Unassembled WGS sequence"/>
</dbReference>
<protein>
    <submittedName>
        <fullName evidence="2">Uncharacterized protein</fullName>
    </submittedName>
</protein>
<keyword evidence="3" id="KW-1185">Reference proteome</keyword>
<name>A0AAN9ABQ3_HALRR</name>
<proteinExistence type="predicted"/>
<reference evidence="2 3" key="1">
    <citation type="submission" date="2023-11" db="EMBL/GenBank/DDBJ databases">
        <title>Halocaridina rubra genome assembly.</title>
        <authorList>
            <person name="Smith C."/>
        </authorList>
    </citation>
    <scope>NUCLEOTIDE SEQUENCE [LARGE SCALE GENOMIC DNA]</scope>
    <source>
        <strain evidence="2">EP-1</strain>
        <tissue evidence="2">Whole</tissue>
    </source>
</reference>
<dbReference type="EMBL" id="JAXCGZ010004092">
    <property type="protein sequence ID" value="KAK7082283.1"/>
    <property type="molecule type" value="Genomic_DNA"/>
</dbReference>
<organism evidence="2 3">
    <name type="scientific">Halocaridina rubra</name>
    <name type="common">Hawaiian red shrimp</name>
    <dbReference type="NCBI Taxonomy" id="373956"/>
    <lineage>
        <taxon>Eukaryota</taxon>
        <taxon>Metazoa</taxon>
        <taxon>Ecdysozoa</taxon>
        <taxon>Arthropoda</taxon>
        <taxon>Crustacea</taxon>
        <taxon>Multicrustacea</taxon>
        <taxon>Malacostraca</taxon>
        <taxon>Eumalacostraca</taxon>
        <taxon>Eucarida</taxon>
        <taxon>Decapoda</taxon>
        <taxon>Pleocyemata</taxon>
        <taxon>Caridea</taxon>
        <taxon>Atyoidea</taxon>
        <taxon>Atyidae</taxon>
        <taxon>Halocaridina</taxon>
    </lineage>
</organism>
<gene>
    <name evidence="2" type="ORF">SK128_003413</name>
</gene>
<sequence>MSISQKSRYVVQCNKTRSTLLEAAQSWSKLRDPQNRDSVERVLGIANAEEQNMIWHRSCYASFTSKSHICRLQSDQQQRAPTVTNADSGPSRPSSTPRLQWLLIGMHTCSAKM</sequence>
<accession>A0AAN9ABQ3</accession>
<dbReference type="AlphaFoldDB" id="A0AAN9ABQ3"/>